<feature type="binding site" evidence="16">
    <location>
        <position position="142"/>
    </location>
    <ligand>
        <name>S-adenosyl-L-methionine</name>
        <dbReference type="ChEBI" id="CHEBI:59789"/>
        <label>1</label>
    </ligand>
</feature>
<dbReference type="Gene3D" id="1.10.10.920">
    <property type="match status" value="1"/>
</dbReference>
<feature type="binding site" evidence="16">
    <location>
        <position position="240"/>
    </location>
    <ligand>
        <name>S-adenosyl-L-methionine</name>
        <dbReference type="ChEBI" id="CHEBI:59789"/>
        <label>2</label>
    </ligand>
</feature>
<evidence type="ECO:0000256" key="7">
    <source>
        <dbReference type="ARBA" id="ARBA00022691"/>
    </source>
</evidence>
<sequence length="446" mass="51563">MQKKHNELLQKYNRPGPRYTSYPPVPFWKGAPDEAMWIGHLKTIYSDKEGIDLYVHVPFCEKLCYYCGCNRIITKNHNNEEKYVDLILKEWDMYKTRLGFTPVINSLHFGGGTPTFLSAENLERLIQGLTEKRSPSFIGSIEIDPRTTKLEHLDCFKKNGIGRVSLGIQDFDSNVQAAINRKQSFELVENLVNELRARGIDSINFDVIYGLPRQTVETITGTFELIRKLKPDLIAYYSYAHLPEKLKNQRLIKTEELPDAQMKQALYEKGKELLAFDGYEDVGMDHFALPNNFLYQAKIENRLHRNFMGYVDKKSKILLGLGPSSISDSSLSFMQNEKGFNEYEMKIQAGKLAMMNGHVHENADLCAQEIILTLMCKDEGEIKESTPHLQEILKELEEFQRDGLLIIKDNKIQVLPEGKKFIRNVAMTFDFYFREKMPKDKFSQTI</sequence>
<dbReference type="GO" id="GO:0046872">
    <property type="term" value="F:metal ion binding"/>
    <property type="evidence" value="ECO:0007669"/>
    <property type="project" value="UniProtKB-KW"/>
</dbReference>
<dbReference type="PANTHER" id="PTHR13932">
    <property type="entry name" value="COPROPORPHYRINIGEN III OXIDASE"/>
    <property type="match status" value="1"/>
</dbReference>
<evidence type="ECO:0000256" key="8">
    <source>
        <dbReference type="ARBA" id="ARBA00022723"/>
    </source>
</evidence>
<dbReference type="SMART" id="SM00729">
    <property type="entry name" value="Elp3"/>
    <property type="match status" value="1"/>
</dbReference>
<dbReference type="InterPro" id="IPR023404">
    <property type="entry name" value="rSAM_horseshoe"/>
</dbReference>
<keyword evidence="10 15" id="KW-0408">Iron</keyword>
<dbReference type="PANTHER" id="PTHR13932:SF6">
    <property type="entry name" value="OXYGEN-INDEPENDENT COPROPORPHYRINOGEN III OXIDASE"/>
    <property type="match status" value="1"/>
</dbReference>
<reference evidence="18 19" key="1">
    <citation type="submission" date="2018-01" db="EMBL/GenBank/DDBJ databases">
        <title>Complete genome sequence of Bacteriovorax stolpii DSM12778.</title>
        <authorList>
            <person name="Tang B."/>
            <person name="Chang J."/>
        </authorList>
    </citation>
    <scope>NUCLEOTIDE SEQUENCE [LARGE SCALE GENOMIC DNA]</scope>
    <source>
        <strain evidence="18 19">DSM 12778</strain>
    </source>
</reference>
<evidence type="ECO:0000313" key="19">
    <source>
        <dbReference type="Proteomes" id="UP000235584"/>
    </source>
</evidence>
<dbReference type="SFLD" id="SFLDG01065">
    <property type="entry name" value="anaerobic_coproporphyrinogen-I"/>
    <property type="match status" value="1"/>
</dbReference>
<keyword evidence="6 15" id="KW-0963">Cytoplasm</keyword>
<feature type="binding site" evidence="16">
    <location>
        <begin position="66"/>
        <end position="68"/>
    </location>
    <ligand>
        <name>S-adenosyl-L-methionine</name>
        <dbReference type="ChEBI" id="CHEBI:59789"/>
        <label>2</label>
    </ligand>
</feature>
<dbReference type="GO" id="GO:0005737">
    <property type="term" value="C:cytoplasm"/>
    <property type="evidence" value="ECO:0007669"/>
    <property type="project" value="UniProtKB-SubCell"/>
</dbReference>
<dbReference type="PIRSF" id="PIRSF000167">
    <property type="entry name" value="HemN"/>
    <property type="match status" value="1"/>
</dbReference>
<keyword evidence="11 15" id="KW-0411">Iron-sulfur</keyword>
<comment type="cofactor">
    <cofactor evidence="15 17">
        <name>[4Fe-4S] cluster</name>
        <dbReference type="ChEBI" id="CHEBI:49883"/>
    </cofactor>
    <text evidence="15 17">Binds 1 [4Fe-4S] cluster. The cluster is coordinated with 3 cysteines and an exchangeable S-adenosyl-L-methionine.</text>
</comment>
<dbReference type="InterPro" id="IPR034505">
    <property type="entry name" value="Coproporphyrinogen-III_oxidase"/>
</dbReference>
<gene>
    <name evidence="18" type="primary">hemN</name>
    <name evidence="18" type="ORF">C0V70_06390</name>
</gene>
<dbReference type="KEGG" id="bsto:C0V70_06390"/>
<feature type="binding site" evidence="16">
    <location>
        <position position="54"/>
    </location>
    <ligand>
        <name>S-adenosyl-L-methionine</name>
        <dbReference type="ChEBI" id="CHEBI:59789"/>
        <label>1</label>
    </ligand>
</feature>
<feature type="binding site" evidence="16">
    <location>
        <position position="181"/>
    </location>
    <ligand>
        <name>S-adenosyl-L-methionine</name>
        <dbReference type="ChEBI" id="CHEBI:59789"/>
        <label>2</label>
    </ligand>
</feature>
<keyword evidence="19" id="KW-1185">Reference proteome</keyword>
<feature type="binding site" evidence="16">
    <location>
        <position position="206"/>
    </location>
    <ligand>
        <name>S-adenosyl-L-methionine</name>
        <dbReference type="ChEBI" id="CHEBI:59789"/>
        <label>2</label>
    </ligand>
</feature>
<dbReference type="AlphaFoldDB" id="A0A2K9NRN5"/>
<comment type="subunit">
    <text evidence="4">Monomer.</text>
</comment>
<evidence type="ECO:0000256" key="12">
    <source>
        <dbReference type="ARBA" id="ARBA00023244"/>
    </source>
</evidence>
<evidence type="ECO:0000256" key="14">
    <source>
        <dbReference type="ARBA" id="ARBA00048321"/>
    </source>
</evidence>
<evidence type="ECO:0000256" key="10">
    <source>
        <dbReference type="ARBA" id="ARBA00023004"/>
    </source>
</evidence>
<dbReference type="SUPFAM" id="SSF102114">
    <property type="entry name" value="Radical SAM enzymes"/>
    <property type="match status" value="1"/>
</dbReference>
<dbReference type="Gene3D" id="3.80.30.20">
    <property type="entry name" value="tm_1862 like domain"/>
    <property type="match status" value="1"/>
</dbReference>
<dbReference type="GO" id="GO:0004109">
    <property type="term" value="F:coproporphyrinogen oxidase activity"/>
    <property type="evidence" value="ECO:0007669"/>
    <property type="project" value="InterPro"/>
</dbReference>
<evidence type="ECO:0000256" key="13">
    <source>
        <dbReference type="ARBA" id="ARBA00024295"/>
    </source>
</evidence>
<dbReference type="UniPathway" id="UPA00251">
    <property type="reaction ID" value="UER00323"/>
</dbReference>
<dbReference type="InterPro" id="IPR007197">
    <property type="entry name" value="rSAM"/>
</dbReference>
<dbReference type="GO" id="GO:0006782">
    <property type="term" value="P:protoporphyrinogen IX biosynthetic process"/>
    <property type="evidence" value="ECO:0007669"/>
    <property type="project" value="UniProtKB-UniPathway"/>
</dbReference>
<evidence type="ECO:0000256" key="1">
    <source>
        <dbReference type="ARBA" id="ARBA00004496"/>
    </source>
</evidence>
<dbReference type="Pfam" id="PF04055">
    <property type="entry name" value="Radical_SAM"/>
    <property type="match status" value="1"/>
</dbReference>
<evidence type="ECO:0000256" key="16">
    <source>
        <dbReference type="PIRSR" id="PIRSR000167-1"/>
    </source>
</evidence>
<keyword evidence="12 15" id="KW-0627">Porphyrin biosynthesis</keyword>
<evidence type="ECO:0000256" key="15">
    <source>
        <dbReference type="PIRNR" id="PIRNR000167"/>
    </source>
</evidence>
<feature type="binding site" evidence="16">
    <location>
        <position position="111"/>
    </location>
    <ligand>
        <name>S-adenosyl-L-methionine</name>
        <dbReference type="ChEBI" id="CHEBI:59789"/>
        <label>1</label>
    </ligand>
</feature>
<dbReference type="GO" id="GO:0051989">
    <property type="term" value="F:coproporphyrinogen dehydrogenase activity"/>
    <property type="evidence" value="ECO:0007669"/>
    <property type="project" value="UniProtKB-EC"/>
</dbReference>
<dbReference type="InterPro" id="IPR004558">
    <property type="entry name" value="Coprogen_oxidase_HemN"/>
</dbReference>
<organism evidence="18 19">
    <name type="scientific">Bacteriovorax stolpii</name>
    <name type="common">Bdellovibrio stolpii</name>
    <dbReference type="NCBI Taxonomy" id="960"/>
    <lineage>
        <taxon>Bacteria</taxon>
        <taxon>Pseudomonadati</taxon>
        <taxon>Bdellovibrionota</taxon>
        <taxon>Bacteriovoracia</taxon>
        <taxon>Bacteriovoracales</taxon>
        <taxon>Bacteriovoracaceae</taxon>
        <taxon>Bacteriovorax</taxon>
    </lineage>
</organism>
<evidence type="ECO:0000256" key="4">
    <source>
        <dbReference type="ARBA" id="ARBA00011245"/>
    </source>
</evidence>
<dbReference type="CDD" id="cd01335">
    <property type="entry name" value="Radical_SAM"/>
    <property type="match status" value="1"/>
</dbReference>
<evidence type="ECO:0000256" key="3">
    <source>
        <dbReference type="ARBA" id="ARBA00005493"/>
    </source>
</evidence>
<feature type="binding site" evidence="17">
    <location>
        <position position="67"/>
    </location>
    <ligand>
        <name>[4Fe-4S] cluster</name>
        <dbReference type="ChEBI" id="CHEBI:49883"/>
        <note>4Fe-4S-S-AdoMet</note>
    </ligand>
</feature>
<feature type="binding site" evidence="16">
    <location>
        <position position="169"/>
    </location>
    <ligand>
        <name>S-adenosyl-L-methionine</name>
        <dbReference type="ChEBI" id="CHEBI:59789"/>
        <label>2</label>
    </ligand>
</feature>
<dbReference type="InterPro" id="IPR058240">
    <property type="entry name" value="rSAM_sf"/>
</dbReference>
<dbReference type="InterPro" id="IPR006638">
    <property type="entry name" value="Elp3/MiaA/NifB-like_rSAM"/>
</dbReference>
<evidence type="ECO:0000256" key="9">
    <source>
        <dbReference type="ARBA" id="ARBA00023002"/>
    </source>
</evidence>
<evidence type="ECO:0000256" key="17">
    <source>
        <dbReference type="PIRSR" id="PIRSR000167-2"/>
    </source>
</evidence>
<dbReference type="EMBL" id="CP025704">
    <property type="protein sequence ID" value="AUN97745.1"/>
    <property type="molecule type" value="Genomic_DNA"/>
</dbReference>
<feature type="binding site" evidence="17">
    <location>
        <position position="60"/>
    </location>
    <ligand>
        <name>[4Fe-4S] cluster</name>
        <dbReference type="ChEBI" id="CHEBI:49883"/>
        <note>4Fe-4S-S-AdoMet</note>
    </ligand>
</feature>
<keyword evidence="8 15" id="KW-0479">Metal-binding</keyword>
<comment type="function">
    <text evidence="13">Involved in the heme biosynthesis. Catalyzes the anaerobic oxidative decarboxylation of propionate groups of rings A and B of coproporphyrinogen III to yield the vinyl groups in protoporphyrinogen IX.</text>
</comment>
<feature type="binding site" evidence="17">
    <location>
        <position position="64"/>
    </location>
    <ligand>
        <name>[4Fe-4S] cluster</name>
        <dbReference type="ChEBI" id="CHEBI:49883"/>
        <note>4Fe-4S-S-AdoMet</note>
    </ligand>
</feature>
<dbReference type="RefSeq" id="WP_102243038.1">
    <property type="nucleotide sequence ID" value="NZ_CP025704.1"/>
</dbReference>
<keyword evidence="9 15" id="KW-0560">Oxidoreductase</keyword>
<evidence type="ECO:0000256" key="11">
    <source>
        <dbReference type="ARBA" id="ARBA00023014"/>
    </source>
</evidence>
<comment type="subcellular location">
    <subcellularLocation>
        <location evidence="1 15">Cytoplasm</location>
    </subcellularLocation>
</comment>
<dbReference type="EC" id="1.3.98.3" evidence="15"/>
<evidence type="ECO:0000256" key="5">
    <source>
        <dbReference type="ARBA" id="ARBA00022485"/>
    </source>
</evidence>
<dbReference type="NCBIfam" id="TIGR00538">
    <property type="entry name" value="hemN"/>
    <property type="match status" value="1"/>
</dbReference>
<dbReference type="GO" id="GO:0051539">
    <property type="term" value="F:4 iron, 4 sulfur cluster binding"/>
    <property type="evidence" value="ECO:0007669"/>
    <property type="project" value="UniProtKB-KW"/>
</dbReference>
<accession>A0A2K9NRN5</accession>
<name>A0A2K9NRN5_BACTC</name>
<keyword evidence="5 15" id="KW-0004">4Fe-4S</keyword>
<feature type="binding site" evidence="16">
    <location>
        <begin position="112"/>
        <end position="113"/>
    </location>
    <ligand>
        <name>S-adenosyl-L-methionine</name>
        <dbReference type="ChEBI" id="CHEBI:59789"/>
        <label>2</label>
    </ligand>
</feature>
<evidence type="ECO:0000313" key="18">
    <source>
        <dbReference type="EMBL" id="AUN97745.1"/>
    </source>
</evidence>
<comment type="similarity">
    <text evidence="3 15">Belongs to the anaerobic coproporphyrinogen-III oxidase family.</text>
</comment>
<evidence type="ECO:0000256" key="2">
    <source>
        <dbReference type="ARBA" id="ARBA00004785"/>
    </source>
</evidence>
<dbReference type="SFLD" id="SFLDS00029">
    <property type="entry name" value="Radical_SAM"/>
    <property type="match status" value="1"/>
</dbReference>
<proteinExistence type="inferred from homology"/>
<keyword evidence="7 15" id="KW-0949">S-adenosyl-L-methionine</keyword>
<evidence type="ECO:0000256" key="6">
    <source>
        <dbReference type="ARBA" id="ARBA00022490"/>
    </source>
</evidence>
<feature type="binding site" evidence="16">
    <location>
        <position position="326"/>
    </location>
    <ligand>
        <name>S-adenosyl-L-methionine</name>
        <dbReference type="ChEBI" id="CHEBI:59789"/>
        <label>1</label>
    </ligand>
</feature>
<comment type="catalytic activity">
    <reaction evidence="14 15">
        <text>coproporphyrinogen III + 2 S-adenosyl-L-methionine = protoporphyrinogen IX + 2 5'-deoxyadenosine + 2 L-methionine + 2 CO2</text>
        <dbReference type="Rhea" id="RHEA:15425"/>
        <dbReference type="ChEBI" id="CHEBI:16526"/>
        <dbReference type="ChEBI" id="CHEBI:17319"/>
        <dbReference type="ChEBI" id="CHEBI:57307"/>
        <dbReference type="ChEBI" id="CHEBI:57309"/>
        <dbReference type="ChEBI" id="CHEBI:57844"/>
        <dbReference type="ChEBI" id="CHEBI:59789"/>
        <dbReference type="EC" id="1.3.98.3"/>
    </reaction>
</comment>
<dbReference type="SFLD" id="SFLDG01082">
    <property type="entry name" value="B12-binding_domain_containing"/>
    <property type="match status" value="1"/>
</dbReference>
<dbReference type="PROSITE" id="PS51918">
    <property type="entry name" value="RADICAL_SAM"/>
    <property type="match status" value="1"/>
</dbReference>
<protein>
    <recommendedName>
        <fullName evidence="15">Coproporphyrinogen-III oxidase</fullName>
        <ecNumber evidence="15">1.3.98.3</ecNumber>
    </recommendedName>
</protein>
<dbReference type="Proteomes" id="UP000235584">
    <property type="component" value="Chromosome"/>
</dbReference>
<comment type="pathway">
    <text evidence="2 15">Porphyrin-containing compound metabolism; protoporphyrin-IX biosynthesis; protoporphyrinogen-IX from coproporphyrinogen-III (AdoMet route): step 1/1.</text>
</comment>